<accession>A0A644ZK92</accession>
<name>A0A644ZK92_9ZZZZ</name>
<sequence>MEVFPALGFPTNATRITLLFSFFKSDSSESGGSRKSVSSTSFSGPSVLSLSTAYTTSSFNFEISINTASLRRNETSYSMMPYLIGSFNGAFSIDLTSCPRTKPISRIRFRNAPDPFTFTMNALSPVCSSESRINSTISFPDTKEHIFCLKNELLRYIIYNEFK</sequence>
<feature type="region of interest" description="Disordered" evidence="1">
    <location>
        <begin position="25"/>
        <end position="46"/>
    </location>
</feature>
<protein>
    <submittedName>
        <fullName evidence="2">Uncharacterized protein</fullName>
    </submittedName>
</protein>
<gene>
    <name evidence="2" type="ORF">SDC9_87396</name>
</gene>
<proteinExistence type="predicted"/>
<comment type="caution">
    <text evidence="2">The sequence shown here is derived from an EMBL/GenBank/DDBJ whole genome shotgun (WGS) entry which is preliminary data.</text>
</comment>
<dbReference type="EMBL" id="VSSQ01009112">
    <property type="protein sequence ID" value="MPM40748.1"/>
    <property type="molecule type" value="Genomic_DNA"/>
</dbReference>
<reference evidence="2" key="1">
    <citation type="submission" date="2019-08" db="EMBL/GenBank/DDBJ databases">
        <authorList>
            <person name="Kucharzyk K."/>
            <person name="Murdoch R.W."/>
            <person name="Higgins S."/>
            <person name="Loffler F."/>
        </authorList>
    </citation>
    <scope>NUCLEOTIDE SEQUENCE</scope>
</reference>
<evidence type="ECO:0000313" key="2">
    <source>
        <dbReference type="EMBL" id="MPM40748.1"/>
    </source>
</evidence>
<dbReference type="AlphaFoldDB" id="A0A644ZK92"/>
<organism evidence="2">
    <name type="scientific">bioreactor metagenome</name>
    <dbReference type="NCBI Taxonomy" id="1076179"/>
    <lineage>
        <taxon>unclassified sequences</taxon>
        <taxon>metagenomes</taxon>
        <taxon>ecological metagenomes</taxon>
    </lineage>
</organism>
<evidence type="ECO:0000256" key="1">
    <source>
        <dbReference type="SAM" id="MobiDB-lite"/>
    </source>
</evidence>